<protein>
    <submittedName>
        <fullName evidence="4">RHTO0S26e00496g1_1</fullName>
    </submittedName>
</protein>
<feature type="transmembrane region" description="Helical" evidence="3">
    <location>
        <begin position="225"/>
        <end position="246"/>
    </location>
</feature>
<dbReference type="AlphaFoldDB" id="A0A061BQN6"/>
<gene>
    <name evidence="4" type="ORF">RHTO0S_26e00496g</name>
</gene>
<evidence type="ECO:0000256" key="2">
    <source>
        <dbReference type="SAM" id="MobiDB-lite"/>
    </source>
</evidence>
<dbReference type="OrthoDB" id="2527534at2759"/>
<reference evidence="4" key="1">
    <citation type="journal article" date="2014" name="Genome Announc.">
        <title>Draft genome sequence of Rhodosporidium toruloides CECT1137, an oleaginous yeast of biotechnological interest.</title>
        <authorList>
            <person name="Morin N."/>
            <person name="Calcas X."/>
            <person name="Devillers H."/>
            <person name="Durrens P."/>
            <person name="Sherman D.J."/>
            <person name="Nicaud J.-M."/>
            <person name="Neuveglise C."/>
        </authorList>
    </citation>
    <scope>NUCLEOTIDE SEQUENCE</scope>
    <source>
        <strain evidence="4">CECT1137</strain>
    </source>
</reference>
<feature type="compositionally biased region" description="Basic and acidic residues" evidence="2">
    <location>
        <begin position="375"/>
        <end position="405"/>
    </location>
</feature>
<feature type="transmembrane region" description="Helical" evidence="3">
    <location>
        <begin position="72"/>
        <end position="92"/>
    </location>
</feature>
<feature type="transmembrane region" description="Helical" evidence="3">
    <location>
        <begin position="192"/>
        <end position="213"/>
    </location>
</feature>
<feature type="region of interest" description="Disordered" evidence="2">
    <location>
        <begin position="324"/>
        <end position="405"/>
    </location>
</feature>
<proteinExistence type="predicted"/>
<evidence type="ECO:0000256" key="3">
    <source>
        <dbReference type="SAM" id="Phobius"/>
    </source>
</evidence>
<accession>A0A061BQN6</accession>
<feature type="transmembrane region" description="Helical" evidence="3">
    <location>
        <begin position="44"/>
        <end position="66"/>
    </location>
</feature>
<dbReference type="EMBL" id="LK052961">
    <property type="protein sequence ID" value="CDR49380.1"/>
    <property type="molecule type" value="Genomic_DNA"/>
</dbReference>
<keyword evidence="3" id="KW-1133">Transmembrane helix</keyword>
<feature type="compositionally biased region" description="Basic residues" evidence="2">
    <location>
        <begin position="347"/>
        <end position="368"/>
    </location>
</feature>
<evidence type="ECO:0000313" key="4">
    <source>
        <dbReference type="EMBL" id="CDR49380.1"/>
    </source>
</evidence>
<sequence length="683" mass="78135">MLDTLELASGLTGYWAMGTSVWLFAPELLDLWRHPPEDRQMGRYVFFGAWLTGDVLQLLGLIISHTALITQIILYSLVFSSEVLALFLLSWADGSLGFCLKPRGRKPLPSPLSLIPRMHGYNTHHEKPPGTKEDDAGPPAKSKTLVKNTIGTLVVLAVTTVVWFAVDYLNRDTAVVHPSHLPTPGPQYGREMAGYLMGWVGMLFWIGPRVYCLNDSRRRLEQENITTASISIGVLTHGLNAVSIVLVNHQKEPLLAQLPYTLTSISCIILDGIRLGYKSHLAKLGRPHKAPEYDPSVLWAGERYHDEYDWKNRQEHLDENLRRRRKGLPNGSDDEAQAGLMSGSTPRRSKTTKSSKQAKKTSRPRRHSTSSSGHSSDDNCHHERHSSLGEEHDSQGEAQHGDEQPHVVVQRLQEKDARYTRYDNVRTMTHTALAPAQHLHVKQRFPSESEAEFEARIKRSGEVNDWRLMRENQLVLLKLYKELDEAKEHSLEMEEDASRTLQRGRKLVAHVEENLEELIQDERAIERDIHDIVYGSKDEDPEHAHAHHHLPEQDLEAAEQRRAKMPPYRREQLVEEDRAYRQAAQRRDIRLRELRRKRESKRRDHIKERHEELPSEVSRALDNFDSPYDPKRHGHAAGDHAHHPSPPAPPHSLAKWLDERSRQHSRTRSSGSGRWSEFSGESD</sequence>
<feature type="transmembrane region" description="Helical" evidence="3">
    <location>
        <begin position="149"/>
        <end position="166"/>
    </location>
</feature>
<feature type="region of interest" description="Disordered" evidence="2">
    <location>
        <begin position="598"/>
        <end position="683"/>
    </location>
</feature>
<dbReference type="GO" id="GO:0016020">
    <property type="term" value="C:membrane"/>
    <property type="evidence" value="ECO:0007669"/>
    <property type="project" value="TreeGrafter"/>
</dbReference>
<organism evidence="4">
    <name type="scientific">Rhodotorula toruloides</name>
    <name type="common">Yeast</name>
    <name type="synonym">Rhodosporidium toruloides</name>
    <dbReference type="NCBI Taxonomy" id="5286"/>
    <lineage>
        <taxon>Eukaryota</taxon>
        <taxon>Fungi</taxon>
        <taxon>Dikarya</taxon>
        <taxon>Basidiomycota</taxon>
        <taxon>Pucciniomycotina</taxon>
        <taxon>Microbotryomycetes</taxon>
        <taxon>Sporidiobolales</taxon>
        <taxon>Sporidiobolaceae</taxon>
        <taxon>Rhodotorula</taxon>
    </lineage>
</organism>
<keyword evidence="1" id="KW-0175">Coiled coil</keyword>
<feature type="transmembrane region" description="Helical" evidence="3">
    <location>
        <begin position="12"/>
        <end position="32"/>
    </location>
</feature>
<dbReference type="InterPro" id="IPR051415">
    <property type="entry name" value="LAAT-1"/>
</dbReference>
<name>A0A061BQN6_RHOTO</name>
<feature type="compositionally biased region" description="Basic and acidic residues" evidence="2">
    <location>
        <begin position="601"/>
        <end position="613"/>
    </location>
</feature>
<evidence type="ECO:0000256" key="1">
    <source>
        <dbReference type="SAM" id="Coils"/>
    </source>
</evidence>
<keyword evidence="3" id="KW-0812">Transmembrane</keyword>
<dbReference type="PANTHER" id="PTHR16201">
    <property type="entry name" value="SEVEN TRANSMEMBRANE PROTEIN 1-RELATED"/>
    <property type="match status" value="1"/>
</dbReference>
<feature type="region of interest" description="Disordered" evidence="2">
    <location>
        <begin position="538"/>
        <end position="585"/>
    </location>
</feature>
<feature type="coiled-coil region" evidence="1">
    <location>
        <begin position="476"/>
        <end position="528"/>
    </location>
</feature>
<keyword evidence="3" id="KW-0472">Membrane</keyword>
<feature type="compositionally biased region" description="Basic and acidic residues" evidence="2">
    <location>
        <begin position="628"/>
        <end position="642"/>
    </location>
</feature>